<reference evidence="1" key="2">
    <citation type="journal article" date="2021" name="PeerJ">
        <title>Extensive microbial diversity within the chicken gut microbiome revealed by metagenomics and culture.</title>
        <authorList>
            <person name="Gilroy R."/>
            <person name="Ravi A."/>
            <person name="Getino M."/>
            <person name="Pursley I."/>
            <person name="Horton D.L."/>
            <person name="Alikhan N.F."/>
            <person name="Baker D."/>
            <person name="Gharbi K."/>
            <person name="Hall N."/>
            <person name="Watson M."/>
            <person name="Adriaenssens E.M."/>
            <person name="Foster-Nyarko E."/>
            <person name="Jarju S."/>
            <person name="Secka A."/>
            <person name="Antonio M."/>
            <person name="Oren A."/>
            <person name="Chaudhuri R.R."/>
            <person name="La Ragione R."/>
            <person name="Hildebrand F."/>
            <person name="Pallen M.J."/>
        </authorList>
    </citation>
    <scope>NUCLEOTIDE SEQUENCE</scope>
    <source>
        <strain evidence="1">21143</strain>
    </source>
</reference>
<protein>
    <submittedName>
        <fullName evidence="1">Uncharacterized protein</fullName>
    </submittedName>
</protein>
<dbReference type="EMBL" id="DVKT01000058">
    <property type="protein sequence ID" value="HIT39878.1"/>
    <property type="molecule type" value="Genomic_DNA"/>
</dbReference>
<dbReference type="Proteomes" id="UP000886722">
    <property type="component" value="Unassembled WGS sequence"/>
</dbReference>
<evidence type="ECO:0000313" key="2">
    <source>
        <dbReference type="Proteomes" id="UP000886722"/>
    </source>
</evidence>
<sequence length="180" mass="20292">MWKYLTEKSIRHRFAKSRKIRAKRFVPYREASTIVVLADMQGAQQVGEALRVIGSEGKKIVLYHFTFALQKAGLSFPGIDTVEVSLEDLCQGNTRPRSEICRRFESLKPDVLVDLTLSDYLPVAYLVASSNAPMRLGLKKDSLAPADIMVQLESEQATAEGLLRNLLFYWKNIAVKNNNS</sequence>
<dbReference type="Pfam" id="PF21857">
    <property type="entry name" value="DUF6913"/>
    <property type="match status" value="1"/>
</dbReference>
<accession>A0A9D1GFF4</accession>
<reference evidence="1" key="1">
    <citation type="submission" date="2020-10" db="EMBL/GenBank/DDBJ databases">
        <authorList>
            <person name="Gilroy R."/>
        </authorList>
    </citation>
    <scope>NUCLEOTIDE SEQUENCE</scope>
    <source>
        <strain evidence="1">21143</strain>
    </source>
</reference>
<gene>
    <name evidence="1" type="ORF">IAD06_07570</name>
</gene>
<organism evidence="1 2">
    <name type="scientific">Candidatus Caccoplasma intestinavium</name>
    <dbReference type="NCBI Taxonomy" id="2840716"/>
    <lineage>
        <taxon>Bacteria</taxon>
        <taxon>Pseudomonadati</taxon>
        <taxon>Bacteroidota</taxon>
        <taxon>Bacteroidia</taxon>
        <taxon>Bacteroidales</taxon>
        <taxon>Bacteroidaceae</taxon>
        <taxon>Bacteroidaceae incertae sedis</taxon>
        <taxon>Candidatus Caccoplasma</taxon>
    </lineage>
</organism>
<dbReference type="AlphaFoldDB" id="A0A9D1GFF4"/>
<name>A0A9D1GFF4_9BACT</name>
<evidence type="ECO:0000313" key="1">
    <source>
        <dbReference type="EMBL" id="HIT39878.1"/>
    </source>
</evidence>
<proteinExistence type="predicted"/>
<comment type="caution">
    <text evidence="1">The sequence shown here is derived from an EMBL/GenBank/DDBJ whole genome shotgun (WGS) entry which is preliminary data.</text>
</comment>
<dbReference type="InterPro" id="IPR054207">
    <property type="entry name" value="DUF6913"/>
</dbReference>